<dbReference type="Proteomes" id="UP000011599">
    <property type="component" value="Unassembled WGS sequence"/>
</dbReference>
<dbReference type="Gene3D" id="3.90.550.10">
    <property type="entry name" value="Spore Coat Polysaccharide Biosynthesis Protein SpsA, Chain A"/>
    <property type="match status" value="1"/>
</dbReference>
<name>L9W8C9_9EURY</name>
<keyword evidence="1" id="KW-0812">Transmembrane</keyword>
<dbReference type="InterPro" id="IPR050834">
    <property type="entry name" value="Glycosyltransf_2"/>
</dbReference>
<keyword evidence="4" id="KW-1185">Reference proteome</keyword>
<dbReference type="OrthoDB" id="46222at2157"/>
<evidence type="ECO:0000259" key="2">
    <source>
        <dbReference type="Pfam" id="PF00535"/>
    </source>
</evidence>
<organism evidence="3 4">
    <name type="scientific">Natronorubrum tibetense GA33</name>
    <dbReference type="NCBI Taxonomy" id="1114856"/>
    <lineage>
        <taxon>Archaea</taxon>
        <taxon>Methanobacteriati</taxon>
        <taxon>Methanobacteriota</taxon>
        <taxon>Stenosarchaea group</taxon>
        <taxon>Halobacteria</taxon>
        <taxon>Halobacteriales</taxon>
        <taxon>Natrialbaceae</taxon>
        <taxon>Natronorubrum</taxon>
    </lineage>
</organism>
<feature type="domain" description="Glycosyltransferase 2-like" evidence="2">
    <location>
        <begin position="11"/>
        <end position="138"/>
    </location>
</feature>
<dbReference type="AlphaFoldDB" id="L9W8C9"/>
<dbReference type="PANTHER" id="PTHR43685:SF2">
    <property type="entry name" value="GLYCOSYLTRANSFERASE 2-LIKE DOMAIN-CONTAINING PROTEIN"/>
    <property type="match status" value="1"/>
</dbReference>
<dbReference type="EMBL" id="AOHW01000006">
    <property type="protein sequence ID" value="ELY45775.1"/>
    <property type="molecule type" value="Genomic_DNA"/>
</dbReference>
<keyword evidence="1" id="KW-0472">Membrane</keyword>
<reference evidence="3 4" key="1">
    <citation type="journal article" date="2014" name="PLoS Genet.">
        <title>Phylogenetically driven sequencing of extremely halophilic archaea reveals strategies for static and dynamic osmo-response.</title>
        <authorList>
            <person name="Becker E.A."/>
            <person name="Seitzer P.M."/>
            <person name="Tritt A."/>
            <person name="Larsen D."/>
            <person name="Krusor M."/>
            <person name="Yao A.I."/>
            <person name="Wu D."/>
            <person name="Madern D."/>
            <person name="Eisen J.A."/>
            <person name="Darling A.E."/>
            <person name="Facciotti M.T."/>
        </authorList>
    </citation>
    <scope>NUCLEOTIDE SEQUENCE [LARGE SCALE GENOMIC DNA]</scope>
    <source>
        <strain evidence="3 4">GA33</strain>
    </source>
</reference>
<dbReference type="eggNOG" id="arCOG01385">
    <property type="taxonomic scope" value="Archaea"/>
</dbReference>
<dbReference type="GO" id="GO:0016740">
    <property type="term" value="F:transferase activity"/>
    <property type="evidence" value="ECO:0007669"/>
    <property type="project" value="UniProtKB-KW"/>
</dbReference>
<evidence type="ECO:0000313" key="4">
    <source>
        <dbReference type="Proteomes" id="UP000011599"/>
    </source>
</evidence>
<keyword evidence="1" id="KW-1133">Transmembrane helix</keyword>
<gene>
    <name evidence="3" type="ORF">C496_02497</name>
</gene>
<dbReference type="Pfam" id="PF00535">
    <property type="entry name" value="Glycos_transf_2"/>
    <property type="match status" value="1"/>
</dbReference>
<keyword evidence="3" id="KW-0808">Transferase</keyword>
<comment type="caution">
    <text evidence="3">The sequence shown here is derived from an EMBL/GenBank/DDBJ whole genome shotgun (WGS) entry which is preliminary data.</text>
</comment>
<feature type="transmembrane region" description="Helical" evidence="1">
    <location>
        <begin position="280"/>
        <end position="307"/>
    </location>
</feature>
<accession>L9W8C9</accession>
<dbReference type="InterPro" id="IPR029044">
    <property type="entry name" value="Nucleotide-diphossugar_trans"/>
</dbReference>
<dbReference type="SUPFAM" id="SSF53448">
    <property type="entry name" value="Nucleotide-diphospho-sugar transferases"/>
    <property type="match status" value="1"/>
</dbReference>
<sequence>MDSNRELPLVSVIIPVYNDPKGIQNCLSALEEQTYPDSLFDVIVIDNGSTDETRDIVKEFSVKLLVENSIQGSYAARNKGIEHAKGEILAFTDADCTPIPEWIEAGVSTIIKDGTDLVAGRVQFEFTEKKTAAEKYDAFVSMRNDRATLKGTGTTANLFAYNTLIDEIGLFPEQLQSGGDIYWTRTATNSGFEITYSSNAIVKHPSRNLVQFLKKMYRVGKGGAQLWQLDNQPIGSKIILGMIGAPFKLARLIYRVIYHNKTDDKSTNATPPDRNVDMTIGFHIVAILSIIALGIGRIIGMVGLASYCMKK</sequence>
<evidence type="ECO:0000313" key="3">
    <source>
        <dbReference type="EMBL" id="ELY45775.1"/>
    </source>
</evidence>
<proteinExistence type="predicted"/>
<dbReference type="InterPro" id="IPR001173">
    <property type="entry name" value="Glyco_trans_2-like"/>
</dbReference>
<dbReference type="PANTHER" id="PTHR43685">
    <property type="entry name" value="GLYCOSYLTRANSFERASE"/>
    <property type="match status" value="1"/>
</dbReference>
<dbReference type="STRING" id="1114856.GCA_000383975_03729"/>
<protein>
    <submittedName>
        <fullName evidence="3">Glycosyltransferase AglE</fullName>
    </submittedName>
</protein>
<evidence type="ECO:0000256" key="1">
    <source>
        <dbReference type="SAM" id="Phobius"/>
    </source>
</evidence>
<dbReference type="RefSeq" id="WP_006088209.1">
    <property type="nucleotide sequence ID" value="NZ_AOHW01000006.1"/>
</dbReference>